<keyword evidence="5" id="KW-0132">Cell division</keyword>
<dbReference type="PANTHER" id="PTHR13504:SF38">
    <property type="entry name" value="FIDO DOMAIN-CONTAINING PROTEIN"/>
    <property type="match status" value="1"/>
</dbReference>
<organism evidence="5 6">
    <name type="scientific">Catellatospora chokoriensis</name>
    <dbReference type="NCBI Taxonomy" id="310353"/>
    <lineage>
        <taxon>Bacteria</taxon>
        <taxon>Bacillati</taxon>
        <taxon>Actinomycetota</taxon>
        <taxon>Actinomycetes</taxon>
        <taxon>Micromonosporales</taxon>
        <taxon>Micromonosporaceae</taxon>
        <taxon>Catellatospora</taxon>
    </lineage>
</organism>
<keyword evidence="2" id="KW-0067">ATP-binding</keyword>
<dbReference type="EMBL" id="BONG01000004">
    <property type="protein sequence ID" value="GIF87616.1"/>
    <property type="molecule type" value="Genomic_DNA"/>
</dbReference>
<dbReference type="PANTHER" id="PTHR13504">
    <property type="entry name" value="FIDO DOMAIN-CONTAINING PROTEIN DDB_G0283145"/>
    <property type="match status" value="1"/>
</dbReference>
<accession>A0A8J3JV37</accession>
<dbReference type="GO" id="GO:0005524">
    <property type="term" value="F:ATP binding"/>
    <property type="evidence" value="ECO:0007669"/>
    <property type="project" value="UniProtKB-KW"/>
</dbReference>
<evidence type="ECO:0000256" key="1">
    <source>
        <dbReference type="PIRSR" id="PIRSR640198-1"/>
    </source>
</evidence>
<evidence type="ECO:0000256" key="2">
    <source>
        <dbReference type="PIRSR" id="PIRSR640198-2"/>
    </source>
</evidence>
<evidence type="ECO:0000259" key="4">
    <source>
        <dbReference type="PROSITE" id="PS51459"/>
    </source>
</evidence>
<keyword evidence="2" id="KW-0547">Nucleotide-binding</keyword>
<feature type="binding site" evidence="2">
    <location>
        <begin position="195"/>
        <end position="202"/>
    </location>
    <ligand>
        <name>ATP</name>
        <dbReference type="ChEBI" id="CHEBI:30616"/>
    </ligand>
</feature>
<dbReference type="SUPFAM" id="SSF140931">
    <property type="entry name" value="Fic-like"/>
    <property type="match status" value="1"/>
</dbReference>
<dbReference type="InterPro" id="IPR036597">
    <property type="entry name" value="Fido-like_dom_sf"/>
</dbReference>
<reference evidence="5 6" key="1">
    <citation type="submission" date="2021-01" db="EMBL/GenBank/DDBJ databases">
        <title>Whole genome shotgun sequence of Catellatospora chokoriensis NBRC 107358.</title>
        <authorList>
            <person name="Komaki H."/>
            <person name="Tamura T."/>
        </authorList>
    </citation>
    <scope>NUCLEOTIDE SEQUENCE [LARGE SCALE GENOMIC DNA]</scope>
    <source>
        <strain evidence="5 6">NBRC 107358</strain>
    </source>
</reference>
<feature type="site" description="Important for autoinhibition of adenylyltransferase activity" evidence="3">
    <location>
        <position position="56"/>
    </location>
</feature>
<dbReference type="Proteomes" id="UP000619293">
    <property type="component" value="Unassembled WGS sequence"/>
</dbReference>
<feature type="active site" evidence="1">
    <location>
        <position position="191"/>
    </location>
</feature>
<dbReference type="InterPro" id="IPR040198">
    <property type="entry name" value="Fido_containing"/>
</dbReference>
<evidence type="ECO:0000313" key="6">
    <source>
        <dbReference type="Proteomes" id="UP000619293"/>
    </source>
</evidence>
<dbReference type="AlphaFoldDB" id="A0A8J3JV37"/>
<dbReference type="Gene3D" id="1.10.3290.10">
    <property type="entry name" value="Fido-like domain"/>
    <property type="match status" value="1"/>
</dbReference>
<keyword evidence="5" id="KW-0131">Cell cycle</keyword>
<evidence type="ECO:0000313" key="5">
    <source>
        <dbReference type="EMBL" id="GIF87616.1"/>
    </source>
</evidence>
<feature type="domain" description="Fido" evidence="4">
    <location>
        <begin position="107"/>
        <end position="261"/>
    </location>
</feature>
<evidence type="ECO:0000256" key="3">
    <source>
        <dbReference type="PIRSR" id="PIRSR640198-3"/>
    </source>
</evidence>
<dbReference type="Pfam" id="PF02661">
    <property type="entry name" value="Fic"/>
    <property type="match status" value="1"/>
</dbReference>
<comment type="caution">
    <text evidence="5">The sequence shown here is derived from an EMBL/GenBank/DDBJ whole genome shotgun (WGS) entry which is preliminary data.</text>
</comment>
<protein>
    <submittedName>
        <fullName evidence="5">Cell division protein Fic</fullName>
    </submittedName>
</protein>
<dbReference type="PROSITE" id="PS51459">
    <property type="entry name" value="FIDO"/>
    <property type="match status" value="1"/>
</dbReference>
<gene>
    <name evidence="5" type="ORF">Cch02nite_10600</name>
</gene>
<dbReference type="GO" id="GO:0051301">
    <property type="term" value="P:cell division"/>
    <property type="evidence" value="ECO:0007669"/>
    <property type="project" value="UniProtKB-KW"/>
</dbReference>
<sequence>MLLQTPKLDADDLRVLGEIDQMRTDLQLHVRARPHWTGQLRRQLTAAAIQGSNTIEKITIGMSDARAVVEGQPMSVEVADETQLAIRGYRDALTYVQQAPHIADFEYHRTLLSALHFMIVKYNMSKWPGRYRSGGIFVTGSDPLRPAYTGPDPELVPGLMEELIDWLNAGDLDQPSLVRAAMAHLNLVSIHPWRDGNGRMARCLHTLVLARDGVLAAEFSSIEEWLGHEINTLAYYQALQSRGETFRPDADCHTWLRFVLSAHHQQAQTVQARVDYTVVLWRALEAVVAERGLPERTVSALYAAALGELRRATYQGDEDLSRDQAIRDVQALVRNGLVRAKGNAVTRVYLIDGVAREAHLAAMDAVRKPMVEPYRR</sequence>
<dbReference type="RefSeq" id="WP_191841161.1">
    <property type="nucleotide sequence ID" value="NZ_BAAALB010000014.1"/>
</dbReference>
<name>A0A8J3JV37_9ACTN</name>
<dbReference type="InterPro" id="IPR003812">
    <property type="entry name" value="Fido"/>
</dbReference>
<proteinExistence type="predicted"/>
<keyword evidence="6" id="KW-1185">Reference proteome</keyword>